<name>A0A388LXP2_CHABU</name>
<proteinExistence type="predicted"/>
<accession>A0A388LXP2</accession>
<protein>
    <recommendedName>
        <fullName evidence="2">F-box domain-containing protein</fullName>
    </recommendedName>
</protein>
<dbReference type="GO" id="GO:0019005">
    <property type="term" value="C:SCF ubiquitin ligase complex"/>
    <property type="evidence" value="ECO:0007669"/>
    <property type="project" value="TreeGrafter"/>
</dbReference>
<dbReference type="Proteomes" id="UP000265515">
    <property type="component" value="Unassembled WGS sequence"/>
</dbReference>
<evidence type="ECO:0000313" key="4">
    <source>
        <dbReference type="Proteomes" id="UP000265515"/>
    </source>
</evidence>
<dbReference type="EMBL" id="BFEA01000594">
    <property type="protein sequence ID" value="GBG87087.1"/>
    <property type="molecule type" value="Genomic_DNA"/>
</dbReference>
<dbReference type="GO" id="GO:0031146">
    <property type="term" value="P:SCF-dependent proteasomal ubiquitin-dependent protein catabolic process"/>
    <property type="evidence" value="ECO:0007669"/>
    <property type="project" value="TreeGrafter"/>
</dbReference>
<dbReference type="PANTHER" id="PTHR13318">
    <property type="entry name" value="PARTNER OF PAIRED, ISOFORM B-RELATED"/>
    <property type="match status" value="1"/>
</dbReference>
<dbReference type="SUPFAM" id="SSF81383">
    <property type="entry name" value="F-box domain"/>
    <property type="match status" value="1"/>
</dbReference>
<dbReference type="Gene3D" id="3.80.10.10">
    <property type="entry name" value="Ribonuclease Inhibitor"/>
    <property type="match status" value="4"/>
</dbReference>
<evidence type="ECO:0000313" key="3">
    <source>
        <dbReference type="EMBL" id="GBG87087.1"/>
    </source>
</evidence>
<dbReference type="OrthoDB" id="550575at2759"/>
<dbReference type="Gene3D" id="1.20.1280.50">
    <property type="match status" value="1"/>
</dbReference>
<keyword evidence="4" id="KW-1185">Reference proteome</keyword>
<feature type="compositionally biased region" description="Basic residues" evidence="1">
    <location>
        <begin position="1"/>
        <end position="11"/>
    </location>
</feature>
<organism evidence="3 4">
    <name type="scientific">Chara braunii</name>
    <name type="common">Braun's stonewort</name>
    <dbReference type="NCBI Taxonomy" id="69332"/>
    <lineage>
        <taxon>Eukaryota</taxon>
        <taxon>Viridiplantae</taxon>
        <taxon>Streptophyta</taxon>
        <taxon>Charophyceae</taxon>
        <taxon>Charales</taxon>
        <taxon>Characeae</taxon>
        <taxon>Chara</taxon>
    </lineage>
</organism>
<comment type="caution">
    <text evidence="3">The sequence shown here is derived from an EMBL/GenBank/DDBJ whole genome shotgun (WGS) entry which is preliminary data.</text>
</comment>
<evidence type="ECO:0000256" key="1">
    <source>
        <dbReference type="SAM" id="MobiDB-lite"/>
    </source>
</evidence>
<dbReference type="InterPro" id="IPR032675">
    <property type="entry name" value="LRR_dom_sf"/>
</dbReference>
<dbReference type="AlphaFoldDB" id="A0A388LXP2"/>
<feature type="domain" description="F-box" evidence="2">
    <location>
        <begin position="28"/>
        <end position="75"/>
    </location>
</feature>
<gene>
    <name evidence="3" type="ORF">CBR_g44543</name>
</gene>
<dbReference type="Pfam" id="PF13516">
    <property type="entry name" value="LRR_6"/>
    <property type="match status" value="2"/>
</dbReference>
<dbReference type="SUPFAM" id="SSF52047">
    <property type="entry name" value="RNI-like"/>
    <property type="match status" value="1"/>
</dbReference>
<dbReference type="PROSITE" id="PS50181">
    <property type="entry name" value="FBOX"/>
    <property type="match status" value="1"/>
</dbReference>
<dbReference type="InterPro" id="IPR036047">
    <property type="entry name" value="F-box-like_dom_sf"/>
</dbReference>
<dbReference type="Pfam" id="PF12937">
    <property type="entry name" value="F-box-like"/>
    <property type="match status" value="1"/>
</dbReference>
<dbReference type="SMART" id="SM00367">
    <property type="entry name" value="LRR_CC"/>
    <property type="match status" value="6"/>
</dbReference>
<dbReference type="InterPro" id="IPR001611">
    <property type="entry name" value="Leu-rich_rpt"/>
</dbReference>
<dbReference type="Gramene" id="GBG87087">
    <property type="protein sequence ID" value="GBG87087"/>
    <property type="gene ID" value="CBR_g44543"/>
</dbReference>
<sequence>MDCRRGGKGGSRRAAQGRGDSSKSSGWETGWNQLPVEVMTFIFSLLPAEERLYVLPMVCRLWRSIALRPECFREADLEDWSEKRVLVALIEPSNVCKSMVRRTSADEALKRLGERVGVRHLEVLRARNCSAQGLGYLLPPSCKPRLLHLELPDLLGNADLELSRLAAASSSSLRKLIIAPFYSESSGTGHVITDSFLFSLANTCRNLTHLDITECKGVTKWGILAVLERCRNLEALSLSGCLSEREDMREVLNAIAANCCHKLTSLDVSRTCVPCDAFVHVIDKCRKLQSLNISDVLVLTPQAVHAIASVTSLGELNLGWNSWLEDTHAKLLSVRTTPFTSLDLSGTCLSDAGMIAVARGLGRTLVKLRAHNTLISDASIEAIATYCSNLERLGALETNVSDRAAAIVACSGCTNLISLSLSGCCERVVRDSGSGSSSSSSSWLAPHNECRTLLARCPKLIELAMPITDCYGAQEEVVGGGGRGGAVRERERAAERERERERDRDRDRRPSSYCTHRRRSRRCRQVIATVPFFEALAIASSRLKSLSLTGCCARRYADISQALIAFLGLCTSVMAVSFSKIFELDDDTLRGLGSACPHLIYFTLEYNDTVTDVGLKALVTACKNLKVVNIKQCPEISLSVLDQLAKLLPKKTVADARECVCTEL</sequence>
<dbReference type="STRING" id="69332.A0A388LXP2"/>
<dbReference type="InterPro" id="IPR001810">
    <property type="entry name" value="F-box_dom"/>
</dbReference>
<feature type="region of interest" description="Disordered" evidence="1">
    <location>
        <begin position="478"/>
        <end position="513"/>
    </location>
</feature>
<feature type="compositionally biased region" description="Basic and acidic residues" evidence="1">
    <location>
        <begin position="486"/>
        <end position="510"/>
    </location>
</feature>
<reference evidence="3 4" key="1">
    <citation type="journal article" date="2018" name="Cell">
        <title>The Chara Genome: Secondary Complexity and Implications for Plant Terrestrialization.</title>
        <authorList>
            <person name="Nishiyama T."/>
            <person name="Sakayama H."/>
            <person name="Vries J.D."/>
            <person name="Buschmann H."/>
            <person name="Saint-Marcoux D."/>
            <person name="Ullrich K.K."/>
            <person name="Haas F.B."/>
            <person name="Vanderstraeten L."/>
            <person name="Becker D."/>
            <person name="Lang D."/>
            <person name="Vosolsobe S."/>
            <person name="Rombauts S."/>
            <person name="Wilhelmsson P.K.I."/>
            <person name="Janitza P."/>
            <person name="Kern R."/>
            <person name="Heyl A."/>
            <person name="Rumpler F."/>
            <person name="Villalobos L.I.A.C."/>
            <person name="Clay J.M."/>
            <person name="Skokan R."/>
            <person name="Toyoda A."/>
            <person name="Suzuki Y."/>
            <person name="Kagoshima H."/>
            <person name="Schijlen E."/>
            <person name="Tajeshwar N."/>
            <person name="Catarino B."/>
            <person name="Hetherington A.J."/>
            <person name="Saltykova A."/>
            <person name="Bonnot C."/>
            <person name="Breuninger H."/>
            <person name="Symeonidi A."/>
            <person name="Radhakrishnan G.V."/>
            <person name="Van Nieuwerburgh F."/>
            <person name="Deforce D."/>
            <person name="Chang C."/>
            <person name="Karol K.G."/>
            <person name="Hedrich R."/>
            <person name="Ulvskov P."/>
            <person name="Glockner G."/>
            <person name="Delwiche C.F."/>
            <person name="Petrasek J."/>
            <person name="Van de Peer Y."/>
            <person name="Friml J."/>
            <person name="Beilby M."/>
            <person name="Dolan L."/>
            <person name="Kohara Y."/>
            <person name="Sugano S."/>
            <person name="Fujiyama A."/>
            <person name="Delaux P.-M."/>
            <person name="Quint M."/>
            <person name="TheiBen G."/>
            <person name="Hagemann M."/>
            <person name="Harholt J."/>
            <person name="Dunand C."/>
            <person name="Zachgo S."/>
            <person name="Langdale J."/>
            <person name="Maumus F."/>
            <person name="Straeten D.V.D."/>
            <person name="Gould S.B."/>
            <person name="Rensing S.A."/>
        </authorList>
    </citation>
    <scope>NUCLEOTIDE SEQUENCE [LARGE SCALE GENOMIC DNA]</scope>
    <source>
        <strain evidence="3 4">S276</strain>
    </source>
</reference>
<feature type="region of interest" description="Disordered" evidence="1">
    <location>
        <begin position="1"/>
        <end position="26"/>
    </location>
</feature>
<evidence type="ECO:0000259" key="2">
    <source>
        <dbReference type="PROSITE" id="PS50181"/>
    </source>
</evidence>
<dbReference type="InterPro" id="IPR006553">
    <property type="entry name" value="Leu-rich_rpt_Cys-con_subtyp"/>
</dbReference>